<evidence type="ECO:0000313" key="2">
    <source>
        <dbReference type="EMBL" id="SFD27198.1"/>
    </source>
</evidence>
<keyword evidence="3" id="KW-1185">Reference proteome</keyword>
<evidence type="ECO:0000313" key="3">
    <source>
        <dbReference type="Proteomes" id="UP000198639"/>
    </source>
</evidence>
<dbReference type="EMBL" id="FOLD01000020">
    <property type="protein sequence ID" value="SFD27198.1"/>
    <property type="molecule type" value="Genomic_DNA"/>
</dbReference>
<dbReference type="AlphaFoldDB" id="A0A1I1R4X3"/>
<organism evidence="2 3">
    <name type="scientific">Massilia yuzhufengensis</name>
    <dbReference type="NCBI Taxonomy" id="1164594"/>
    <lineage>
        <taxon>Bacteria</taxon>
        <taxon>Pseudomonadati</taxon>
        <taxon>Pseudomonadota</taxon>
        <taxon>Betaproteobacteria</taxon>
        <taxon>Burkholderiales</taxon>
        <taxon>Oxalobacteraceae</taxon>
        <taxon>Telluria group</taxon>
        <taxon>Massilia</taxon>
    </lineage>
</organism>
<gene>
    <name evidence="2" type="ORF">SAMN05216204_12094</name>
</gene>
<dbReference type="Pfam" id="PF12261">
    <property type="entry name" value="T_hemolysin"/>
    <property type="match status" value="1"/>
</dbReference>
<dbReference type="Proteomes" id="UP000198639">
    <property type="component" value="Unassembled WGS sequence"/>
</dbReference>
<reference evidence="3" key="1">
    <citation type="submission" date="2016-10" db="EMBL/GenBank/DDBJ databases">
        <authorList>
            <person name="Varghese N."/>
            <person name="Submissions S."/>
        </authorList>
    </citation>
    <scope>NUCLEOTIDE SEQUENCE [LARGE SCALE GENOMIC DNA]</scope>
    <source>
        <strain evidence="3">CGMCC 1.12041</strain>
    </source>
</reference>
<accession>A0A1I1R4X3</accession>
<name>A0A1I1R4X3_9BURK</name>
<feature type="region of interest" description="Disordered" evidence="1">
    <location>
        <begin position="1"/>
        <end position="24"/>
    </location>
</feature>
<dbReference type="STRING" id="1164594.SAMN05216204_12094"/>
<dbReference type="RefSeq" id="WP_229408948.1">
    <property type="nucleotide sequence ID" value="NZ_FOLD01000020.1"/>
</dbReference>
<proteinExistence type="predicted"/>
<dbReference type="InterPro" id="IPR022050">
    <property type="entry name" value="T_hemolysin"/>
</dbReference>
<evidence type="ECO:0000256" key="1">
    <source>
        <dbReference type="SAM" id="MobiDB-lite"/>
    </source>
</evidence>
<sequence>MTQMPTCGALAPAPARTRGRASHTARSFEFVGPGDAARPGLETFIADAFQASYGARVSHFCDMLVGTRSADGGWTAALGYSLAAAGPTFLEQYLDGPLDAEIGARLGRPVTRDQVVEVGNLAASSPGEARALIVHATGLLYELGLHIVAFTATASLLNSFGRLRLHPQLLAPADPLRLPGGGCEWGSYYDTHPHVMFGDIRYGYEKLARLASREASPAV</sequence>
<protein>
    <submittedName>
        <fullName evidence="2">Thermostable hemolysin</fullName>
    </submittedName>
</protein>